<reference evidence="2 3" key="1">
    <citation type="submission" date="2014-09" db="EMBL/GenBank/DDBJ databases">
        <authorList>
            <person name="Gicewicz E.A."/>
            <person name="Hiryak K.M."/>
            <person name="Horoschock A.N."/>
            <person name="Kneeream E.R."/>
            <person name="Luchetta J."/>
            <person name="Mikolon A.R."/>
            <person name="Smith S.N."/>
            <person name="Svintozelskiy S."/>
            <person name="Yucha M.L."/>
            <person name="Manna D.P."/>
            <person name="Pidcock K.A."/>
            <person name="Laing C.E."/>
            <person name="Schaff J.E."/>
            <person name="Dashiell C.L."/>
            <person name="Macialek J.A."/>
            <person name="Anders K.R."/>
            <person name="Braun M.A."/>
            <person name="Delesalle V.A."/>
            <person name="Hughes L.E."/>
            <person name="Ware V.C."/>
            <person name="Bradley K.W."/>
            <person name="Barker L.P."/>
            <person name="Asai D.J."/>
            <person name="Bowman C.A."/>
            <person name="Russell D.A."/>
            <person name="Pope W.H."/>
            <person name="Jacobs-Sera D."/>
            <person name="Hendrix R.W."/>
            <person name="Hatfull G.F."/>
        </authorList>
    </citation>
    <scope>NUCLEOTIDE SEQUENCE [LARGE SCALE GENOMIC DNA]</scope>
</reference>
<dbReference type="RefSeq" id="YP_009225917.1">
    <property type="nucleotide sequence ID" value="NC_029098.1"/>
</dbReference>
<name>A0A0A0RME5_9CAUD</name>
<dbReference type="Pfam" id="PF24254">
    <property type="entry name" value="DUF7455"/>
    <property type="match status" value="1"/>
</dbReference>
<sequence>MTMEAVMERPLRKTEDRCDRCNAQAFVIAEKGDMALLFCGHHGKQYKQSLELQGWGLLDFTDEIG</sequence>
<protein>
    <recommendedName>
        <fullName evidence="1">DUF7455 domain-containing protein</fullName>
    </recommendedName>
</protein>
<keyword evidence="3" id="KW-1185">Reference proteome</keyword>
<dbReference type="Proteomes" id="UP000030200">
    <property type="component" value="Segment"/>
</dbReference>
<dbReference type="KEGG" id="vg:26796965"/>
<gene>
    <name evidence="2" type="primary">236</name>
    <name evidence="2" type="ORF">PBI_JAY2JAY_236</name>
</gene>
<feature type="domain" description="DUF7455" evidence="1">
    <location>
        <begin position="14"/>
        <end position="64"/>
    </location>
</feature>
<evidence type="ECO:0000313" key="2">
    <source>
        <dbReference type="EMBL" id="AIW02690.1"/>
    </source>
</evidence>
<evidence type="ECO:0000259" key="1">
    <source>
        <dbReference type="Pfam" id="PF24254"/>
    </source>
</evidence>
<dbReference type="GeneID" id="26796965"/>
<organism evidence="2 3">
    <name type="scientific">Streptomyces phage Jay2Jay</name>
    <dbReference type="NCBI Taxonomy" id="1556290"/>
    <lineage>
        <taxon>Viruses</taxon>
        <taxon>Duplodnaviria</taxon>
        <taxon>Heunggongvirae</taxon>
        <taxon>Uroviricota</taxon>
        <taxon>Caudoviricetes</taxon>
        <taxon>Stanwilliamsviridae</taxon>
        <taxon>Boydwoodruffvirinae</taxon>
        <taxon>Samistivirus</taxon>
        <taxon>Samistivirus jay2jay</taxon>
    </lineage>
</organism>
<dbReference type="InterPro" id="IPR055878">
    <property type="entry name" value="DUF7455"/>
</dbReference>
<evidence type="ECO:0000313" key="3">
    <source>
        <dbReference type="Proteomes" id="UP000030200"/>
    </source>
</evidence>
<proteinExistence type="predicted"/>
<dbReference type="OrthoDB" id="23721at10239"/>
<dbReference type="EMBL" id="KM652554">
    <property type="protein sequence ID" value="AIW02690.1"/>
    <property type="molecule type" value="Genomic_DNA"/>
</dbReference>
<accession>A0A0A0RME5</accession>